<dbReference type="InterPro" id="IPR051473">
    <property type="entry name" value="P2Ox-like"/>
</dbReference>
<evidence type="ECO:0000256" key="6">
    <source>
        <dbReference type="SAM" id="MobiDB-lite"/>
    </source>
</evidence>
<evidence type="ECO:0000259" key="8">
    <source>
        <dbReference type="Pfam" id="PF05199"/>
    </source>
</evidence>
<keyword evidence="3" id="KW-0285">Flavoprotein</keyword>
<proteinExistence type="inferred from homology"/>
<evidence type="ECO:0000259" key="7">
    <source>
        <dbReference type="Pfam" id="PF00890"/>
    </source>
</evidence>
<evidence type="ECO:0000256" key="3">
    <source>
        <dbReference type="ARBA" id="ARBA00022630"/>
    </source>
</evidence>
<gene>
    <name evidence="9" type="ORF">IHQ68_00755</name>
</gene>
<dbReference type="PANTHER" id="PTHR42784">
    <property type="entry name" value="PYRANOSE 2-OXIDASE"/>
    <property type="match status" value="1"/>
</dbReference>
<dbReference type="InterPro" id="IPR003953">
    <property type="entry name" value="FAD-dep_OxRdtase_2_FAD-bd"/>
</dbReference>
<evidence type="ECO:0000256" key="4">
    <source>
        <dbReference type="ARBA" id="ARBA00022827"/>
    </source>
</evidence>
<dbReference type="EMBL" id="JADBEO010000001">
    <property type="protein sequence ID" value="MDR4305158.1"/>
    <property type="molecule type" value="Genomic_DNA"/>
</dbReference>
<keyword evidence="4" id="KW-0274">FAD</keyword>
<evidence type="ECO:0000256" key="1">
    <source>
        <dbReference type="ARBA" id="ARBA00001974"/>
    </source>
</evidence>
<accession>A0ABU1DAV3</accession>
<evidence type="ECO:0000313" key="9">
    <source>
        <dbReference type="EMBL" id="MDR4305158.1"/>
    </source>
</evidence>
<comment type="similarity">
    <text evidence="2">Belongs to the GMC oxidoreductase family.</text>
</comment>
<dbReference type="Gene3D" id="3.50.50.60">
    <property type="entry name" value="FAD/NAD(P)-binding domain"/>
    <property type="match status" value="2"/>
</dbReference>
<evidence type="ECO:0000256" key="5">
    <source>
        <dbReference type="ARBA" id="ARBA00023002"/>
    </source>
</evidence>
<keyword evidence="10" id="KW-1185">Reference proteome</keyword>
<name>A0ABU1DAV3_9HYPH</name>
<dbReference type="SUPFAM" id="SSF51905">
    <property type="entry name" value="FAD/NAD(P)-binding domain"/>
    <property type="match status" value="1"/>
</dbReference>
<dbReference type="PANTHER" id="PTHR42784:SF1">
    <property type="entry name" value="PYRANOSE 2-OXIDASE"/>
    <property type="match status" value="1"/>
</dbReference>
<dbReference type="Pfam" id="PF00890">
    <property type="entry name" value="FAD_binding_2"/>
    <property type="match status" value="1"/>
</dbReference>
<dbReference type="Proteomes" id="UP001181622">
    <property type="component" value="Unassembled WGS sequence"/>
</dbReference>
<comment type="cofactor">
    <cofactor evidence="1">
        <name>FAD</name>
        <dbReference type="ChEBI" id="CHEBI:57692"/>
    </cofactor>
</comment>
<comment type="caution">
    <text evidence="9">The sequence shown here is derived from an EMBL/GenBank/DDBJ whole genome shotgun (WGS) entry which is preliminary data.</text>
</comment>
<feature type="domain" description="FAD-dependent oxidoreductase 2 FAD-binding" evidence="7">
    <location>
        <begin position="86"/>
        <end position="301"/>
    </location>
</feature>
<keyword evidence="5" id="KW-0560">Oxidoreductase</keyword>
<evidence type="ECO:0000256" key="2">
    <source>
        <dbReference type="ARBA" id="ARBA00010790"/>
    </source>
</evidence>
<organism evidence="9 10">
    <name type="scientific">Chelatococcus sambhunathii</name>
    <dbReference type="NCBI Taxonomy" id="363953"/>
    <lineage>
        <taxon>Bacteria</taxon>
        <taxon>Pseudomonadati</taxon>
        <taxon>Pseudomonadota</taxon>
        <taxon>Alphaproteobacteria</taxon>
        <taxon>Hyphomicrobiales</taxon>
        <taxon>Chelatococcaceae</taxon>
        <taxon>Chelatococcus</taxon>
    </lineage>
</organism>
<reference evidence="9" key="1">
    <citation type="submission" date="2020-10" db="EMBL/GenBank/DDBJ databases">
        <authorList>
            <person name="Abbas A."/>
            <person name="Razzaq R."/>
            <person name="Waqas M."/>
            <person name="Abbas N."/>
            <person name="Nielsen T.K."/>
            <person name="Hansen L.H."/>
            <person name="Hussain S."/>
            <person name="Shahid M."/>
        </authorList>
    </citation>
    <scope>NUCLEOTIDE SEQUENCE</scope>
    <source>
        <strain evidence="9">S14</strain>
    </source>
</reference>
<evidence type="ECO:0000313" key="10">
    <source>
        <dbReference type="Proteomes" id="UP001181622"/>
    </source>
</evidence>
<dbReference type="InterPro" id="IPR036188">
    <property type="entry name" value="FAD/NAD-bd_sf"/>
</dbReference>
<feature type="region of interest" description="Disordered" evidence="6">
    <location>
        <begin position="12"/>
        <end position="46"/>
    </location>
</feature>
<dbReference type="PRINTS" id="PR00420">
    <property type="entry name" value="RNGMNOXGNASE"/>
</dbReference>
<protein>
    <submittedName>
        <fullName evidence="9">GMC family oxidoreductase</fullName>
    </submittedName>
</protein>
<sequence length="596" mass="64635">MRLGSAVVKRDARIFRKRPSPRQSSRRSSGSSSDAEHVASNSFGGRRRGLRPVAGVLARSRPCDRRGVGVISDLRAAGAPADIAGDVCVVGTGPAGLTLAIELAGKGRRVVLLEAGGEGYEADTQELCKGAVKSGGHIDIADSRLRQFGGTSGHWTGLCAPLDPVDFEPRSGSPHHGWPIRRADLDPFYLRAQSYLDLGPSRYGWTDLVSVGAPLPLDPARVETVIHQQSPPTRYAEKFLETARAAAKIDCWLHANLVDLTLADGSDRVENVTVATLDGVRTRVTAKAFVIACGAIENARILLNARSQRPAGIGNEHGVVGRYFTDHMTILTSLVLLNEGVDAKIYCEPFSVDGANLELALRLHPDVIKREGLNNNHAFLNARYDDALYSDDFRNYGWTSFAAMLKAFSHGRAPDRLAERYCDVMDDVGGVTTGVYRHVMRRFRPPDQPRAFAFRQDAEQAPNPDSRVTLAEEKDRLGLNRATLDWRIAADDFLKLRRTHELIGAAIGAAGLGRIRLEIPEKPEPGLAYSGYHHMGTTRMHADPTKGVVDADCRVHSVKNLYMAGSSVFTTGGASHPTLTIVALAIRLADHLAATA</sequence>
<feature type="domain" description="Glucose-methanol-choline oxidoreductase C-terminal" evidence="8">
    <location>
        <begin position="462"/>
        <end position="585"/>
    </location>
</feature>
<dbReference type="InterPro" id="IPR007867">
    <property type="entry name" value="GMC_OxRtase_C"/>
</dbReference>
<dbReference type="Pfam" id="PF05199">
    <property type="entry name" value="GMC_oxred_C"/>
    <property type="match status" value="1"/>
</dbReference>
<feature type="compositionally biased region" description="Low complexity" evidence="6">
    <location>
        <begin position="21"/>
        <end position="33"/>
    </location>
</feature>